<evidence type="ECO:0000256" key="6">
    <source>
        <dbReference type="PROSITE-ProRule" id="PRU01016"/>
    </source>
</evidence>
<dbReference type="PANTHER" id="PTHR46098">
    <property type="entry name" value="TRNA (CYTOSINE(38)-C(5))-METHYLTRANSFERASE"/>
    <property type="match status" value="1"/>
</dbReference>
<dbReference type="InterPro" id="IPR029063">
    <property type="entry name" value="SAM-dependent_MTases_sf"/>
</dbReference>
<feature type="active site" evidence="6">
    <location>
        <position position="130"/>
    </location>
</feature>
<dbReference type="GO" id="GO:0003886">
    <property type="term" value="F:DNA (cytosine-5-)-methyltransferase activity"/>
    <property type="evidence" value="ECO:0007669"/>
    <property type="project" value="UniProtKB-EC"/>
</dbReference>
<proteinExistence type="inferred from homology"/>
<reference evidence="7" key="1">
    <citation type="submission" date="2021-05" db="EMBL/GenBank/DDBJ databases">
        <authorList>
            <person name="Pietrasiak N."/>
            <person name="Ward R."/>
            <person name="Stajich J.E."/>
            <person name="Kurbessoian T."/>
        </authorList>
    </citation>
    <scope>NUCLEOTIDE SEQUENCE</scope>
    <source>
        <strain evidence="7">CPER-KK1</strain>
    </source>
</reference>
<evidence type="ECO:0000256" key="3">
    <source>
        <dbReference type="ARBA" id="ARBA00022679"/>
    </source>
</evidence>
<dbReference type="PANTHER" id="PTHR46098:SF1">
    <property type="entry name" value="TRNA (CYTOSINE(38)-C(5))-METHYLTRANSFERASE"/>
    <property type="match status" value="1"/>
</dbReference>
<protein>
    <recommendedName>
        <fullName evidence="1">DNA (cytosine-5-)-methyltransferase</fullName>
        <ecNumber evidence="1">2.1.1.37</ecNumber>
    </recommendedName>
</protein>
<keyword evidence="3 6" id="KW-0808">Transferase</keyword>
<dbReference type="Gene3D" id="3.40.50.150">
    <property type="entry name" value="Vaccinia Virus protein VP39"/>
    <property type="match status" value="1"/>
</dbReference>
<evidence type="ECO:0000256" key="5">
    <source>
        <dbReference type="ARBA" id="ARBA00022747"/>
    </source>
</evidence>
<keyword evidence="4 6" id="KW-0949">S-adenosyl-L-methionine</keyword>
<comment type="similarity">
    <text evidence="6">Belongs to the class I-like SAM-binding methyltransferase superfamily. C5-methyltransferase family.</text>
</comment>
<evidence type="ECO:0000313" key="7">
    <source>
        <dbReference type="EMBL" id="MBW4549066.1"/>
    </source>
</evidence>
<dbReference type="Gene3D" id="3.90.120.10">
    <property type="entry name" value="DNA Methylase, subunit A, domain 2"/>
    <property type="match status" value="1"/>
</dbReference>
<evidence type="ECO:0000256" key="1">
    <source>
        <dbReference type="ARBA" id="ARBA00011975"/>
    </source>
</evidence>
<gene>
    <name evidence="7" type="ORF">KME25_32375</name>
</gene>
<keyword evidence="5" id="KW-0680">Restriction system</keyword>
<evidence type="ECO:0000256" key="4">
    <source>
        <dbReference type="ARBA" id="ARBA00022691"/>
    </source>
</evidence>
<dbReference type="EC" id="2.1.1.37" evidence="1"/>
<reference evidence="7" key="2">
    <citation type="journal article" date="2022" name="Microbiol. Resour. Announc.">
        <title>Metagenome Sequencing to Explore Phylogenomics of Terrestrial Cyanobacteria.</title>
        <authorList>
            <person name="Ward R.D."/>
            <person name="Stajich J.E."/>
            <person name="Johansen J.R."/>
            <person name="Huntemann M."/>
            <person name="Clum A."/>
            <person name="Foster B."/>
            <person name="Foster B."/>
            <person name="Roux S."/>
            <person name="Palaniappan K."/>
            <person name="Varghese N."/>
            <person name="Mukherjee S."/>
            <person name="Reddy T.B.K."/>
            <person name="Daum C."/>
            <person name="Copeland A."/>
            <person name="Chen I.A."/>
            <person name="Ivanova N.N."/>
            <person name="Kyrpides N.C."/>
            <person name="Shapiro N."/>
            <person name="Eloe-Fadrosh E.A."/>
            <person name="Pietrasiak N."/>
        </authorList>
    </citation>
    <scope>NUCLEOTIDE SEQUENCE</scope>
    <source>
        <strain evidence="7">CPER-KK1</strain>
    </source>
</reference>
<keyword evidence="2 6" id="KW-0489">Methyltransferase</keyword>
<dbReference type="PROSITE" id="PS51679">
    <property type="entry name" value="SAM_MT_C5"/>
    <property type="match status" value="1"/>
</dbReference>
<dbReference type="GO" id="GO:0032259">
    <property type="term" value="P:methylation"/>
    <property type="evidence" value="ECO:0007669"/>
    <property type="project" value="UniProtKB-KW"/>
</dbReference>
<sequence length="369" mass="40853">MPSLIHRKVKGKIYRYLVESYRNNGKVRQRVLKYLGAAPTLPEEAPIGVVLFAGGGGVECGMIAAGIRPVVCVECDPKKPTLSKALAQNNHLNFKPYGGKVLYQTVEEVALAGFSDFPYAPDYLHASPVCSNFSLANKGKESPEDIEAAIATAQAIRHLQPKCFTLENVPAYQNSDSWYLINQTLKEEGYLVKPVILDAADYGVPQSRKRFIVVASRFTQPKLPAKLQRVGWYEAIEDLIDELPASVLLPSQQKALEVKRSLQPSIKALLIERTGFREGTPKVREPFETCWTIKRSIFTDQNGNNRSRFIDVWLADGADGVVKGITIEAIARLQSFPAWYYLPDEVSIAGSILGYSVPPLLMKALLTSI</sequence>
<dbReference type="Pfam" id="PF00145">
    <property type="entry name" value="DNA_methylase"/>
    <property type="match status" value="1"/>
</dbReference>
<dbReference type="GO" id="GO:0009307">
    <property type="term" value="P:DNA restriction-modification system"/>
    <property type="evidence" value="ECO:0007669"/>
    <property type="project" value="UniProtKB-KW"/>
</dbReference>
<accession>A0A951PSN8</accession>
<comment type="caution">
    <text evidence="7">The sequence shown here is derived from an EMBL/GenBank/DDBJ whole genome shotgun (WGS) entry which is preliminary data.</text>
</comment>
<dbReference type="AlphaFoldDB" id="A0A951PSN8"/>
<name>A0A951PSN8_9CYAN</name>
<dbReference type="InterPro" id="IPR050750">
    <property type="entry name" value="C5-MTase"/>
</dbReference>
<organism evidence="7 8">
    <name type="scientific">Symplocastrum torsivum CPER-KK1</name>
    <dbReference type="NCBI Taxonomy" id="450513"/>
    <lineage>
        <taxon>Bacteria</taxon>
        <taxon>Bacillati</taxon>
        <taxon>Cyanobacteriota</taxon>
        <taxon>Cyanophyceae</taxon>
        <taxon>Oscillatoriophycideae</taxon>
        <taxon>Oscillatoriales</taxon>
        <taxon>Microcoleaceae</taxon>
        <taxon>Symplocastrum</taxon>
    </lineage>
</organism>
<dbReference type="Proteomes" id="UP000753908">
    <property type="component" value="Unassembled WGS sequence"/>
</dbReference>
<dbReference type="PRINTS" id="PR00105">
    <property type="entry name" value="C5METTRFRASE"/>
</dbReference>
<dbReference type="EMBL" id="JAHHIF010000081">
    <property type="protein sequence ID" value="MBW4549066.1"/>
    <property type="molecule type" value="Genomic_DNA"/>
</dbReference>
<evidence type="ECO:0000313" key="8">
    <source>
        <dbReference type="Proteomes" id="UP000753908"/>
    </source>
</evidence>
<evidence type="ECO:0000256" key="2">
    <source>
        <dbReference type="ARBA" id="ARBA00022603"/>
    </source>
</evidence>
<dbReference type="InterPro" id="IPR001525">
    <property type="entry name" value="C5_MeTfrase"/>
</dbReference>
<dbReference type="SUPFAM" id="SSF53335">
    <property type="entry name" value="S-adenosyl-L-methionine-dependent methyltransferases"/>
    <property type="match status" value="1"/>
</dbReference>